<evidence type="ECO:0000256" key="6">
    <source>
        <dbReference type="ARBA" id="ARBA00022777"/>
    </source>
</evidence>
<keyword evidence="4" id="KW-0597">Phosphoprotein</keyword>
<dbReference type="Proteomes" id="UP000294613">
    <property type="component" value="Unassembled WGS sequence"/>
</dbReference>
<sequence length="342" mass="38425">MKHKIYKTMALVFLIGIGGIALLTVLPLQKELFALGAAAIVCAAVAVCLLELVSLRKLLVEQAEQVLDTLDDMIAEKEEIRFPEYHDTLTVKIQDRMKQYHEIMLHTRETSRKEKETVQSMVSDIAHQARTPAANIRMFAEILGRKNIPEEKRQQFLTMMEEQTEKLHFLMEAMTKMSRLETGLVSLHRKRQPLLDTLAEAVSEVMPKALKKEITVTVSCSDSVELIHDRRWMVEAIFNLLDNAVKYTGPGGRVKIDAGQGQFYTKIDIADTGRGIAAGHLNHVFKRFYREPEAEGEDGIGLGLHLAKEIIELEKGYISVASVVGEGTTFSVYLLNEPDPHG</sequence>
<dbReference type="InterPro" id="IPR003594">
    <property type="entry name" value="HATPase_dom"/>
</dbReference>
<evidence type="ECO:0000256" key="2">
    <source>
        <dbReference type="ARBA" id="ARBA00004370"/>
    </source>
</evidence>
<dbReference type="InterPro" id="IPR050351">
    <property type="entry name" value="BphY/WalK/GraS-like"/>
</dbReference>
<keyword evidence="8" id="KW-0472">Membrane</keyword>
<evidence type="ECO:0000256" key="3">
    <source>
        <dbReference type="ARBA" id="ARBA00012438"/>
    </source>
</evidence>
<keyword evidence="7" id="KW-0902">Two-component regulatory system</keyword>
<dbReference type="PANTHER" id="PTHR45453">
    <property type="entry name" value="PHOSPHATE REGULON SENSOR PROTEIN PHOR"/>
    <property type="match status" value="1"/>
</dbReference>
<dbReference type="Gene3D" id="3.30.565.10">
    <property type="entry name" value="Histidine kinase-like ATPase, C-terminal domain"/>
    <property type="match status" value="1"/>
</dbReference>
<gene>
    <name evidence="11" type="ORF">EDD74_11219</name>
    <name evidence="10" type="ORF">FAEUMB_20810</name>
</gene>
<organism evidence="11 12">
    <name type="scientific">Faecalimonas umbilicata</name>
    <dbReference type="NCBI Taxonomy" id="1912855"/>
    <lineage>
        <taxon>Bacteria</taxon>
        <taxon>Bacillati</taxon>
        <taxon>Bacillota</taxon>
        <taxon>Clostridia</taxon>
        <taxon>Lachnospirales</taxon>
        <taxon>Lachnospiraceae</taxon>
        <taxon>Faecalimonas</taxon>
    </lineage>
</organism>
<evidence type="ECO:0000256" key="7">
    <source>
        <dbReference type="ARBA" id="ARBA00023012"/>
    </source>
</evidence>
<protein>
    <recommendedName>
        <fullName evidence="3">histidine kinase</fullName>
        <ecNumber evidence="3">2.7.13.3</ecNumber>
    </recommendedName>
</protein>
<evidence type="ECO:0000313" key="13">
    <source>
        <dbReference type="Proteomes" id="UP000702954"/>
    </source>
</evidence>
<dbReference type="GO" id="GO:0004721">
    <property type="term" value="F:phosphoprotein phosphatase activity"/>
    <property type="evidence" value="ECO:0007669"/>
    <property type="project" value="TreeGrafter"/>
</dbReference>
<dbReference type="SMART" id="SM00387">
    <property type="entry name" value="HATPase_c"/>
    <property type="match status" value="1"/>
</dbReference>
<evidence type="ECO:0000313" key="10">
    <source>
        <dbReference type="EMBL" id="GBU05540.1"/>
    </source>
</evidence>
<dbReference type="PRINTS" id="PR00344">
    <property type="entry name" value="BCTRLSENSOR"/>
</dbReference>
<dbReference type="SUPFAM" id="SSF47384">
    <property type="entry name" value="Homodimeric domain of signal transducing histidine kinase"/>
    <property type="match status" value="1"/>
</dbReference>
<dbReference type="CDD" id="cd00075">
    <property type="entry name" value="HATPase"/>
    <property type="match status" value="1"/>
</dbReference>
<dbReference type="InterPro" id="IPR004358">
    <property type="entry name" value="Sig_transdc_His_kin-like_C"/>
</dbReference>
<keyword evidence="13" id="KW-1185">Reference proteome</keyword>
<dbReference type="CDD" id="cd00082">
    <property type="entry name" value="HisKA"/>
    <property type="match status" value="1"/>
</dbReference>
<dbReference type="PROSITE" id="PS50109">
    <property type="entry name" value="HIS_KIN"/>
    <property type="match status" value="1"/>
</dbReference>
<comment type="caution">
    <text evidence="11">The sequence shown here is derived from an EMBL/GenBank/DDBJ whole genome shotgun (WGS) entry which is preliminary data.</text>
</comment>
<accession>A0A4R3JRQ3</accession>
<dbReference type="InterPro" id="IPR036097">
    <property type="entry name" value="HisK_dim/P_sf"/>
</dbReference>
<dbReference type="SMART" id="SM00388">
    <property type="entry name" value="HisKA"/>
    <property type="match status" value="1"/>
</dbReference>
<reference evidence="11 12" key="2">
    <citation type="submission" date="2019-03" db="EMBL/GenBank/DDBJ databases">
        <title>Genomic Encyclopedia of Type Strains, Phase IV (KMG-IV): sequencing the most valuable type-strain genomes for metagenomic binning, comparative biology and taxonomic classification.</title>
        <authorList>
            <person name="Goeker M."/>
        </authorList>
    </citation>
    <scope>NUCLEOTIDE SEQUENCE [LARGE SCALE GENOMIC DNA]</scope>
    <source>
        <strain evidence="11 12">DSM 103426</strain>
    </source>
</reference>
<dbReference type="EMBL" id="SLZV01000012">
    <property type="protein sequence ID" value="TCS67981.1"/>
    <property type="molecule type" value="Genomic_DNA"/>
</dbReference>
<dbReference type="PANTHER" id="PTHR45453:SF1">
    <property type="entry name" value="PHOSPHATE REGULON SENSOR PROTEIN PHOR"/>
    <property type="match status" value="1"/>
</dbReference>
<dbReference type="AlphaFoldDB" id="A0A4R3JRQ3"/>
<feature type="domain" description="Histidine kinase" evidence="9">
    <location>
        <begin position="124"/>
        <end position="338"/>
    </location>
</feature>
<evidence type="ECO:0000256" key="1">
    <source>
        <dbReference type="ARBA" id="ARBA00000085"/>
    </source>
</evidence>
<evidence type="ECO:0000256" key="4">
    <source>
        <dbReference type="ARBA" id="ARBA00022553"/>
    </source>
</evidence>
<dbReference type="InterPro" id="IPR036890">
    <property type="entry name" value="HATPase_C_sf"/>
</dbReference>
<dbReference type="GO" id="GO:0000155">
    <property type="term" value="F:phosphorelay sensor kinase activity"/>
    <property type="evidence" value="ECO:0007669"/>
    <property type="project" value="InterPro"/>
</dbReference>
<keyword evidence="6 11" id="KW-0418">Kinase</keyword>
<reference evidence="10 13" key="1">
    <citation type="journal article" date="2018" name="Int. J. Syst. Evol. Microbiol.">
        <title>Draft Genome Sequence of Faecalimonas umbilicata JCM 30896T, an Acetate-Producing Bacterium Isolated from Human Feces.</title>
        <authorList>
            <person name="Sakamoto M."/>
            <person name="Ikeyama N."/>
            <person name="Yuki M."/>
            <person name="Ohkuma M."/>
        </authorList>
    </citation>
    <scope>NUCLEOTIDE SEQUENCE [LARGE SCALE GENOMIC DNA]</scope>
    <source>
        <strain evidence="10 13">EGH7</strain>
    </source>
</reference>
<dbReference type="SUPFAM" id="SSF55874">
    <property type="entry name" value="ATPase domain of HSP90 chaperone/DNA topoisomerase II/histidine kinase"/>
    <property type="match status" value="1"/>
</dbReference>
<keyword evidence="8" id="KW-1133">Transmembrane helix</keyword>
<feature type="transmembrane region" description="Helical" evidence="8">
    <location>
        <begin position="9"/>
        <end position="26"/>
    </location>
</feature>
<evidence type="ECO:0000313" key="11">
    <source>
        <dbReference type="EMBL" id="TCS67981.1"/>
    </source>
</evidence>
<comment type="catalytic activity">
    <reaction evidence="1">
        <text>ATP + protein L-histidine = ADP + protein N-phospho-L-histidine.</text>
        <dbReference type="EC" id="2.7.13.3"/>
    </reaction>
</comment>
<dbReference type="Proteomes" id="UP000702954">
    <property type="component" value="Unassembled WGS sequence"/>
</dbReference>
<proteinExistence type="predicted"/>
<dbReference type="EMBL" id="BHEO01000008">
    <property type="protein sequence ID" value="GBU05540.1"/>
    <property type="molecule type" value="Genomic_DNA"/>
</dbReference>
<feature type="transmembrane region" description="Helical" evidence="8">
    <location>
        <begin position="32"/>
        <end position="53"/>
    </location>
</feature>
<evidence type="ECO:0000259" key="9">
    <source>
        <dbReference type="PROSITE" id="PS50109"/>
    </source>
</evidence>
<evidence type="ECO:0000256" key="8">
    <source>
        <dbReference type="SAM" id="Phobius"/>
    </source>
</evidence>
<dbReference type="Pfam" id="PF00512">
    <property type="entry name" value="HisKA"/>
    <property type="match status" value="1"/>
</dbReference>
<keyword evidence="8" id="KW-0812">Transmembrane</keyword>
<dbReference type="InterPro" id="IPR003661">
    <property type="entry name" value="HisK_dim/P_dom"/>
</dbReference>
<dbReference type="InterPro" id="IPR005467">
    <property type="entry name" value="His_kinase_dom"/>
</dbReference>
<dbReference type="GO" id="GO:0016036">
    <property type="term" value="P:cellular response to phosphate starvation"/>
    <property type="evidence" value="ECO:0007669"/>
    <property type="project" value="TreeGrafter"/>
</dbReference>
<dbReference type="Pfam" id="PF02518">
    <property type="entry name" value="HATPase_c"/>
    <property type="match status" value="1"/>
</dbReference>
<name>A0A4R3JRQ3_9FIRM</name>
<dbReference type="RefSeq" id="WP_242990145.1">
    <property type="nucleotide sequence ID" value="NZ_BHEO01000008.1"/>
</dbReference>
<dbReference type="GO" id="GO:0005886">
    <property type="term" value="C:plasma membrane"/>
    <property type="evidence" value="ECO:0007669"/>
    <property type="project" value="TreeGrafter"/>
</dbReference>
<dbReference type="Gene3D" id="1.10.287.130">
    <property type="match status" value="1"/>
</dbReference>
<dbReference type="EC" id="2.7.13.3" evidence="3"/>
<evidence type="ECO:0000256" key="5">
    <source>
        <dbReference type="ARBA" id="ARBA00022679"/>
    </source>
</evidence>
<comment type="subcellular location">
    <subcellularLocation>
        <location evidence="2">Membrane</location>
    </subcellularLocation>
</comment>
<keyword evidence="5" id="KW-0808">Transferase</keyword>
<evidence type="ECO:0000313" key="12">
    <source>
        <dbReference type="Proteomes" id="UP000294613"/>
    </source>
</evidence>